<dbReference type="InterPro" id="IPR014722">
    <property type="entry name" value="Rib_uL2_dom2"/>
</dbReference>
<dbReference type="InterPro" id="IPR012340">
    <property type="entry name" value="NA-bd_OB-fold"/>
</dbReference>
<sequence>MKQYKPTTPSRRFMTNPTYRNILSATEPFKGLTKRLVDHAGRNNQGRITMRHQGGGNKKIYRIIDFKQNKFDIPARIEFLEYDPYRTAFIALVLYKDGERRYILASKNMKVGDEIVVSENAAIKEGNRLALKNVPVGYFVYNIELTKNKGGQLARSAGSYAQVLAQEDGVVHLKLSSGEIRKVHWDNFASLGQASNPDHNLTVIGKAGRSRHLGVRPTVRGSVMNPCDHPYGGGEGRTQRGTRRPKTKWGKITGGRKTRNKKKWSSRMIIKRRK</sequence>
<dbReference type="InterPro" id="IPR022669">
    <property type="entry name" value="Ribosomal_uL2_C"/>
</dbReference>
<proteinExistence type="inferred from homology"/>
<dbReference type="Pfam" id="PF00181">
    <property type="entry name" value="Ribosomal_L2_N"/>
    <property type="match status" value="1"/>
</dbReference>
<keyword evidence="3 5" id="KW-0687">Ribonucleoprotein</keyword>
<dbReference type="Proteomes" id="UP000228949">
    <property type="component" value="Unassembled WGS sequence"/>
</dbReference>
<dbReference type="Gene3D" id="4.10.950.10">
    <property type="entry name" value="Ribosomal protein L2, domain 3"/>
    <property type="match status" value="1"/>
</dbReference>
<comment type="similarity">
    <text evidence="1 5">Belongs to the universal ribosomal protein uL2 family.</text>
</comment>
<evidence type="ECO:0000256" key="1">
    <source>
        <dbReference type="ARBA" id="ARBA00005636"/>
    </source>
</evidence>
<comment type="subunit">
    <text evidence="5">Part of the 50S ribosomal subunit. Forms a bridge to the 30S subunit in the 70S ribosome.</text>
</comment>
<keyword evidence="5" id="KW-0699">rRNA-binding</keyword>
<keyword evidence="2 5" id="KW-0689">Ribosomal protein</keyword>
<evidence type="ECO:0000256" key="2">
    <source>
        <dbReference type="ARBA" id="ARBA00022980"/>
    </source>
</evidence>
<reference evidence="10" key="1">
    <citation type="submission" date="2017-09" db="EMBL/GenBank/DDBJ databases">
        <title>Depth-based differentiation of microbial function through sediment-hosted aquifers and enrichment of novel symbionts in the deep terrestrial subsurface.</title>
        <authorList>
            <person name="Probst A.J."/>
            <person name="Ladd B."/>
            <person name="Jarett J.K."/>
            <person name="Geller-Mcgrath D.E."/>
            <person name="Sieber C.M.K."/>
            <person name="Emerson J.B."/>
            <person name="Anantharaman K."/>
            <person name="Thomas B.C."/>
            <person name="Malmstrom R."/>
            <person name="Stieglmeier M."/>
            <person name="Klingl A."/>
            <person name="Woyke T."/>
            <person name="Ryan C.M."/>
            <person name="Banfield J.F."/>
        </authorList>
    </citation>
    <scope>NUCLEOTIDE SEQUENCE [LARGE SCALE GENOMIC DNA]</scope>
</reference>
<dbReference type="InterPro" id="IPR005880">
    <property type="entry name" value="Ribosomal_uL2_bac/org-type"/>
</dbReference>
<protein>
    <recommendedName>
        <fullName evidence="4 5">Large ribosomal subunit protein uL2</fullName>
    </recommendedName>
</protein>
<feature type="domain" description="Large ribosomal subunit protein uL2 RNA-binding" evidence="8">
    <location>
        <begin position="41"/>
        <end position="117"/>
    </location>
</feature>
<dbReference type="InterPro" id="IPR002171">
    <property type="entry name" value="Ribosomal_uL2"/>
</dbReference>
<evidence type="ECO:0000256" key="3">
    <source>
        <dbReference type="ARBA" id="ARBA00023274"/>
    </source>
</evidence>
<dbReference type="PIRSF" id="PIRSF002158">
    <property type="entry name" value="Ribosomal_L2"/>
    <property type="match status" value="1"/>
</dbReference>
<dbReference type="SUPFAM" id="SSF50104">
    <property type="entry name" value="Translation proteins SH3-like domain"/>
    <property type="match status" value="1"/>
</dbReference>
<evidence type="ECO:0000313" key="9">
    <source>
        <dbReference type="EMBL" id="PIU98503.1"/>
    </source>
</evidence>
<dbReference type="NCBIfam" id="TIGR01171">
    <property type="entry name" value="rplB_bact"/>
    <property type="match status" value="1"/>
</dbReference>
<dbReference type="InterPro" id="IPR008991">
    <property type="entry name" value="Translation_prot_SH3-like_sf"/>
</dbReference>
<dbReference type="PANTHER" id="PTHR13691:SF5">
    <property type="entry name" value="LARGE RIBOSOMAL SUBUNIT PROTEIN UL2M"/>
    <property type="match status" value="1"/>
</dbReference>
<dbReference type="PANTHER" id="PTHR13691">
    <property type="entry name" value="RIBOSOMAL PROTEIN L2"/>
    <property type="match status" value="1"/>
</dbReference>
<dbReference type="Gene3D" id="2.30.30.30">
    <property type="match status" value="1"/>
</dbReference>
<dbReference type="AlphaFoldDB" id="A0A2M7B5W1"/>
<dbReference type="GO" id="GO:0003735">
    <property type="term" value="F:structural constituent of ribosome"/>
    <property type="evidence" value="ECO:0007669"/>
    <property type="project" value="InterPro"/>
</dbReference>
<evidence type="ECO:0000256" key="5">
    <source>
        <dbReference type="HAMAP-Rule" id="MF_01320"/>
    </source>
</evidence>
<accession>A0A2M7B5W1</accession>
<dbReference type="SMART" id="SM01383">
    <property type="entry name" value="Ribosomal_L2"/>
    <property type="match status" value="1"/>
</dbReference>
<evidence type="ECO:0000313" key="10">
    <source>
        <dbReference type="Proteomes" id="UP000228949"/>
    </source>
</evidence>
<evidence type="ECO:0000256" key="4">
    <source>
        <dbReference type="ARBA" id="ARBA00035242"/>
    </source>
</evidence>
<comment type="caution">
    <text evidence="9">The sequence shown here is derived from an EMBL/GenBank/DDBJ whole genome shotgun (WGS) entry which is preliminary data.</text>
</comment>
<dbReference type="HAMAP" id="MF_01320_B">
    <property type="entry name" value="Ribosomal_uL2_B"/>
    <property type="match status" value="1"/>
</dbReference>
<dbReference type="Pfam" id="PF03947">
    <property type="entry name" value="Ribosomal_L2_C"/>
    <property type="match status" value="1"/>
</dbReference>
<name>A0A2M7B5W1_9BACT</name>
<dbReference type="GO" id="GO:0015934">
    <property type="term" value="C:large ribosomal subunit"/>
    <property type="evidence" value="ECO:0007669"/>
    <property type="project" value="InterPro"/>
</dbReference>
<evidence type="ECO:0000256" key="6">
    <source>
        <dbReference type="SAM" id="MobiDB-lite"/>
    </source>
</evidence>
<dbReference type="InterPro" id="IPR014726">
    <property type="entry name" value="Ribosomal_uL2_dom3"/>
</dbReference>
<dbReference type="InterPro" id="IPR022666">
    <property type="entry name" value="Ribosomal_uL2_RNA-bd_dom"/>
</dbReference>
<dbReference type="FunFam" id="2.30.30.30:FF:000001">
    <property type="entry name" value="50S ribosomal protein L2"/>
    <property type="match status" value="1"/>
</dbReference>
<dbReference type="SMART" id="SM01382">
    <property type="entry name" value="Ribosomal_L2_C"/>
    <property type="match status" value="1"/>
</dbReference>
<keyword evidence="5" id="KW-0694">RNA-binding</keyword>
<comment type="function">
    <text evidence="5">One of the primary rRNA binding proteins. Required for association of the 30S and 50S subunits to form the 70S ribosome, for tRNA binding and peptide bond formation. It has been suggested to have peptidyltransferase activity; this is somewhat controversial. Makes several contacts with the 16S rRNA in the 70S ribosome.</text>
</comment>
<dbReference type="EMBL" id="PEVJ01000024">
    <property type="protein sequence ID" value="PIU98503.1"/>
    <property type="molecule type" value="Genomic_DNA"/>
</dbReference>
<dbReference type="GO" id="GO:0019843">
    <property type="term" value="F:rRNA binding"/>
    <property type="evidence" value="ECO:0007669"/>
    <property type="project" value="UniProtKB-UniRule"/>
</dbReference>
<dbReference type="PROSITE" id="PS00467">
    <property type="entry name" value="RIBOSOMAL_L2"/>
    <property type="match status" value="1"/>
</dbReference>
<organism evidence="9 10">
    <name type="scientific">Candidatus Wolfebacteria bacterium CG03_land_8_20_14_0_80_40_12</name>
    <dbReference type="NCBI Taxonomy" id="1975069"/>
    <lineage>
        <taxon>Bacteria</taxon>
        <taxon>Candidatus Wolfeibacteriota</taxon>
    </lineage>
</organism>
<dbReference type="FunFam" id="4.10.950.10:FF:000001">
    <property type="entry name" value="50S ribosomal protein L2"/>
    <property type="match status" value="1"/>
</dbReference>
<dbReference type="SUPFAM" id="SSF50249">
    <property type="entry name" value="Nucleic acid-binding proteins"/>
    <property type="match status" value="1"/>
</dbReference>
<dbReference type="InterPro" id="IPR022671">
    <property type="entry name" value="Ribosomal_uL2_CS"/>
</dbReference>
<evidence type="ECO:0000259" key="8">
    <source>
        <dbReference type="SMART" id="SM01383"/>
    </source>
</evidence>
<feature type="region of interest" description="Disordered" evidence="6">
    <location>
        <begin position="223"/>
        <end position="248"/>
    </location>
</feature>
<gene>
    <name evidence="5" type="primary">rplB</name>
    <name evidence="9" type="ORF">COS61_01005</name>
</gene>
<evidence type="ECO:0000259" key="7">
    <source>
        <dbReference type="SMART" id="SM01382"/>
    </source>
</evidence>
<dbReference type="GO" id="GO:0002181">
    <property type="term" value="P:cytoplasmic translation"/>
    <property type="evidence" value="ECO:0007669"/>
    <property type="project" value="TreeGrafter"/>
</dbReference>
<dbReference type="GO" id="GO:0016740">
    <property type="term" value="F:transferase activity"/>
    <property type="evidence" value="ECO:0007669"/>
    <property type="project" value="InterPro"/>
</dbReference>
<feature type="domain" description="Large ribosomal subunit protein uL2 C-terminal" evidence="7">
    <location>
        <begin position="123"/>
        <end position="252"/>
    </location>
</feature>
<dbReference type="Gene3D" id="2.40.50.140">
    <property type="entry name" value="Nucleic acid-binding proteins"/>
    <property type="match status" value="1"/>
</dbReference>